<dbReference type="Pfam" id="PF00435">
    <property type="entry name" value="Spectrin"/>
    <property type="match status" value="1"/>
</dbReference>
<feature type="non-terminal residue" evidence="1">
    <location>
        <position position="204"/>
    </location>
</feature>
<dbReference type="EMBL" id="JAFBMS010000416">
    <property type="protein sequence ID" value="KAG9330953.1"/>
    <property type="molecule type" value="Genomic_DNA"/>
</dbReference>
<evidence type="ECO:0000313" key="1">
    <source>
        <dbReference type="EMBL" id="KAG9330953.1"/>
    </source>
</evidence>
<dbReference type="FunFam" id="1.20.58.60:FF:000001">
    <property type="entry name" value="Microtubule-actin cross-linking factor 1"/>
    <property type="match status" value="1"/>
</dbReference>
<dbReference type="GO" id="GO:0045296">
    <property type="term" value="F:cadherin binding"/>
    <property type="evidence" value="ECO:0007669"/>
    <property type="project" value="TreeGrafter"/>
</dbReference>
<organism evidence="1 2">
    <name type="scientific">Albula glossodonta</name>
    <name type="common">roundjaw bonefish</name>
    <dbReference type="NCBI Taxonomy" id="121402"/>
    <lineage>
        <taxon>Eukaryota</taxon>
        <taxon>Metazoa</taxon>
        <taxon>Chordata</taxon>
        <taxon>Craniata</taxon>
        <taxon>Vertebrata</taxon>
        <taxon>Euteleostomi</taxon>
        <taxon>Actinopterygii</taxon>
        <taxon>Neopterygii</taxon>
        <taxon>Teleostei</taxon>
        <taxon>Albuliformes</taxon>
        <taxon>Albulidae</taxon>
        <taxon>Albula</taxon>
    </lineage>
</organism>
<reference evidence="1" key="1">
    <citation type="thesis" date="2021" institute="BYU ScholarsArchive" country="Provo, UT, USA">
        <title>Applications of and Algorithms for Genome Assembly and Genomic Analyses with an Emphasis on Marine Teleosts.</title>
        <authorList>
            <person name="Pickett B.D."/>
        </authorList>
    </citation>
    <scope>NUCLEOTIDE SEQUENCE</scope>
    <source>
        <strain evidence="1">HI-2016</strain>
    </source>
</reference>
<dbReference type="OrthoDB" id="2250192at2759"/>
<gene>
    <name evidence="1" type="ORF">JZ751_021434</name>
</gene>
<dbReference type="SMART" id="SM00150">
    <property type="entry name" value="SPEC"/>
    <property type="match status" value="1"/>
</dbReference>
<dbReference type="InterPro" id="IPR002017">
    <property type="entry name" value="Spectrin_repeat"/>
</dbReference>
<dbReference type="InterPro" id="IPR018159">
    <property type="entry name" value="Spectrin/alpha-actinin"/>
</dbReference>
<dbReference type="GO" id="GO:0045104">
    <property type="term" value="P:intermediate filament cytoskeleton organization"/>
    <property type="evidence" value="ECO:0007669"/>
    <property type="project" value="InterPro"/>
</dbReference>
<comment type="caution">
    <text evidence="1">The sequence shown here is derived from an EMBL/GenBank/DDBJ whole genome shotgun (WGS) entry which is preliminary data.</text>
</comment>
<keyword evidence="2" id="KW-1185">Reference proteome</keyword>
<dbReference type="Proteomes" id="UP000824540">
    <property type="component" value="Unassembled WGS sequence"/>
</dbReference>
<protein>
    <recommendedName>
        <fullName evidence="3">Dystrophin</fullName>
    </recommendedName>
</protein>
<dbReference type="GO" id="GO:0016020">
    <property type="term" value="C:membrane"/>
    <property type="evidence" value="ECO:0007669"/>
    <property type="project" value="TreeGrafter"/>
</dbReference>
<dbReference type="SUPFAM" id="SSF46966">
    <property type="entry name" value="Spectrin repeat"/>
    <property type="match status" value="2"/>
</dbReference>
<dbReference type="GO" id="GO:0005882">
    <property type="term" value="C:intermediate filament"/>
    <property type="evidence" value="ECO:0007669"/>
    <property type="project" value="TreeGrafter"/>
</dbReference>
<dbReference type="GO" id="GO:0005874">
    <property type="term" value="C:microtubule"/>
    <property type="evidence" value="ECO:0007669"/>
    <property type="project" value="TreeGrafter"/>
</dbReference>
<proteinExistence type="predicted"/>
<dbReference type="GO" id="GO:0015629">
    <property type="term" value="C:actin cytoskeleton"/>
    <property type="evidence" value="ECO:0007669"/>
    <property type="project" value="TreeGrafter"/>
</dbReference>
<sequence>MEAESWLSQSHVMLDTLRPISCDPKAIEMELANHQVLRDDEFSHRSTMETINRAGAELLEASSAQEASLLRQQLDTVNQSWDSLVLKTQDRQALLEEALLEELQGQLCQQGEHFQALLERGRPLLMTRPREDGVCPTQIQQDLLLLQNMWTSISNKMGNRRAKLEEAVALATGFQSSLQVCVNWLIQAEQSLNMAPPPSLILDT</sequence>
<dbReference type="Gene3D" id="1.20.58.60">
    <property type="match status" value="2"/>
</dbReference>
<dbReference type="PANTHER" id="PTHR23169">
    <property type="entry name" value="ENVOPLAKIN"/>
    <property type="match status" value="1"/>
</dbReference>
<dbReference type="GO" id="GO:0051893">
    <property type="term" value="P:regulation of focal adhesion assembly"/>
    <property type="evidence" value="ECO:0007669"/>
    <property type="project" value="TreeGrafter"/>
</dbReference>
<dbReference type="GO" id="GO:0005737">
    <property type="term" value="C:cytoplasm"/>
    <property type="evidence" value="ECO:0007669"/>
    <property type="project" value="TreeGrafter"/>
</dbReference>
<dbReference type="InterPro" id="IPR043197">
    <property type="entry name" value="Plakin"/>
</dbReference>
<dbReference type="GO" id="GO:0005198">
    <property type="term" value="F:structural molecule activity"/>
    <property type="evidence" value="ECO:0007669"/>
    <property type="project" value="TreeGrafter"/>
</dbReference>
<evidence type="ECO:0000313" key="2">
    <source>
        <dbReference type="Proteomes" id="UP000824540"/>
    </source>
</evidence>
<name>A0A8T2MTG3_9TELE</name>
<evidence type="ECO:0008006" key="3">
    <source>
        <dbReference type="Google" id="ProtNLM"/>
    </source>
</evidence>
<dbReference type="AlphaFoldDB" id="A0A8T2MTG3"/>
<dbReference type="GO" id="GO:0032886">
    <property type="term" value="P:regulation of microtubule-based process"/>
    <property type="evidence" value="ECO:0007669"/>
    <property type="project" value="TreeGrafter"/>
</dbReference>
<accession>A0A8T2MTG3</accession>
<dbReference type="GO" id="GO:0042060">
    <property type="term" value="P:wound healing"/>
    <property type="evidence" value="ECO:0007669"/>
    <property type="project" value="TreeGrafter"/>
</dbReference>
<dbReference type="PANTHER" id="PTHR23169:SF25">
    <property type="entry name" value="MICROTUBULE-ACTIN CROSS-LINKING FACTOR 1, ISOFORMS 1_2_3_4_5"/>
    <property type="match status" value="1"/>
</dbReference>